<evidence type="ECO:0000256" key="9">
    <source>
        <dbReference type="RuleBase" id="RU362091"/>
    </source>
</evidence>
<proteinExistence type="inferred from homology"/>
<dbReference type="STRING" id="1716141.STSP_25840"/>
<keyword evidence="12" id="KW-1185">Reference proteome</keyword>
<feature type="transmembrane region" description="Helical" evidence="10">
    <location>
        <begin position="436"/>
        <end position="457"/>
    </location>
</feature>
<evidence type="ECO:0000256" key="5">
    <source>
        <dbReference type="ARBA" id="ARBA00022692"/>
    </source>
</evidence>
<feature type="transmembrane region" description="Helical" evidence="10">
    <location>
        <begin position="491"/>
        <end position="509"/>
    </location>
</feature>
<evidence type="ECO:0000313" key="11">
    <source>
        <dbReference type="EMBL" id="OAH14134.1"/>
    </source>
</evidence>
<dbReference type="AlphaFoldDB" id="A0A177HV89"/>
<comment type="similarity">
    <text evidence="2 9">Belongs to the sodium:solute symporter (SSF) (TC 2.A.21) family.</text>
</comment>
<dbReference type="GO" id="GO:0006847">
    <property type="term" value="P:plasma membrane acetate transport"/>
    <property type="evidence" value="ECO:0007669"/>
    <property type="project" value="TreeGrafter"/>
</dbReference>
<feature type="transmembrane region" description="Helical" evidence="10">
    <location>
        <begin position="330"/>
        <end position="354"/>
    </location>
</feature>
<name>A0A177HV89_9ACTN</name>
<gene>
    <name evidence="11" type="primary">actP_3</name>
    <name evidence="11" type="ORF">STSP_25840</name>
</gene>
<feature type="transmembrane region" description="Helical" evidence="10">
    <location>
        <begin position="300"/>
        <end position="318"/>
    </location>
</feature>
<keyword evidence="7 10" id="KW-1133">Transmembrane helix</keyword>
<keyword evidence="4" id="KW-1003">Cell membrane</keyword>
<dbReference type="PROSITE" id="PS50283">
    <property type="entry name" value="NA_SOLUT_SYMP_3"/>
    <property type="match status" value="1"/>
</dbReference>
<keyword evidence="5 10" id="KW-0812">Transmembrane</keyword>
<dbReference type="CDD" id="cd11480">
    <property type="entry name" value="SLC5sbd_u4"/>
    <property type="match status" value="1"/>
</dbReference>
<dbReference type="PANTHER" id="PTHR48086:SF6">
    <property type="entry name" value="CATION_ACETATE SYMPORTER ACTP"/>
    <property type="match status" value="1"/>
</dbReference>
<keyword evidence="8 10" id="KW-0472">Membrane</keyword>
<organism evidence="11 12">
    <name type="scientific">Streptomyces jeddahensis</name>
    <dbReference type="NCBI Taxonomy" id="1716141"/>
    <lineage>
        <taxon>Bacteria</taxon>
        <taxon>Bacillati</taxon>
        <taxon>Actinomycetota</taxon>
        <taxon>Actinomycetes</taxon>
        <taxon>Kitasatosporales</taxon>
        <taxon>Streptomycetaceae</taxon>
        <taxon>Streptomyces</taxon>
    </lineage>
</organism>
<dbReference type="InterPro" id="IPR001734">
    <property type="entry name" value="Na/solute_symporter"/>
</dbReference>
<accession>A0A177HV89</accession>
<dbReference type="InterPro" id="IPR038377">
    <property type="entry name" value="Na/Glc_symporter_sf"/>
</dbReference>
<evidence type="ECO:0000256" key="6">
    <source>
        <dbReference type="ARBA" id="ARBA00022847"/>
    </source>
</evidence>
<evidence type="ECO:0000256" key="4">
    <source>
        <dbReference type="ARBA" id="ARBA00022475"/>
    </source>
</evidence>
<dbReference type="Pfam" id="PF00474">
    <property type="entry name" value="SSF"/>
    <property type="match status" value="1"/>
</dbReference>
<dbReference type="InterPro" id="IPR050277">
    <property type="entry name" value="Sodium:Solute_Symporter"/>
</dbReference>
<sequence length="585" mass="60379">MSSGTAPDAGDPLAILQNSAEPVGVPVGVLQNPAEPAGILQNSAGAVTGFSDSAQTMSLVAFTALATVTLLLCVMTGPDRDDLDGFYTGYGSLSPMRNGLAIGGDYISAATVLGTGGIIALTGYDGVVLALSTALSLMLLMFLLAEPLRNAGRFTMGDAFARRMPGRSVRIAACVATIAALLPMMLVQLAGAGDLLAFILGFSGDGLKTGCVVALGALMISYAAIGGMKGTALIQILKMVMLLGSGAVVSVLVLHRFAWDPGALLSAAAQGSAAGPAFLHSGLQFAGGAHPRLDMITSELTVVLGGACLPHVTMRMYTARSAREVRRSMSWAVSTVALFMLIIAVVGFGAAALVGRAGITAADPQGNTAYLLGSQAAFGADASWAETMLFTTVTTAIFLTLLASVAGMILACANSLAHDVFAHRRRQISPRREMTLARGSALVVGLVAIGLATLVQHRNLQPLVTLSFCVGASALAPALVYGLFWRRFTRTGLICTLIGGTLTVYVLMTGTNLVSGSPTSAFPEHDFNWFPFTTTGLVSIPLGFALGWLGTVLSARRAADEQRRQYEAVEAWILAGANKSSPSGD</sequence>
<feature type="transmembrane region" description="Helical" evidence="10">
    <location>
        <begin position="99"/>
        <end position="121"/>
    </location>
</feature>
<keyword evidence="3" id="KW-0813">Transport</keyword>
<evidence type="ECO:0000256" key="10">
    <source>
        <dbReference type="SAM" id="Phobius"/>
    </source>
</evidence>
<keyword evidence="6" id="KW-0769">Symport</keyword>
<dbReference type="EMBL" id="LOHS01000070">
    <property type="protein sequence ID" value="OAH14134.1"/>
    <property type="molecule type" value="Genomic_DNA"/>
</dbReference>
<dbReference type="GO" id="GO:0005886">
    <property type="term" value="C:plasma membrane"/>
    <property type="evidence" value="ECO:0007669"/>
    <property type="project" value="UniProtKB-SubCell"/>
</dbReference>
<feature type="transmembrane region" description="Helical" evidence="10">
    <location>
        <begin position="169"/>
        <end position="187"/>
    </location>
</feature>
<comment type="caution">
    <text evidence="11">The sequence shown here is derived from an EMBL/GenBank/DDBJ whole genome shotgun (WGS) entry which is preliminary data.</text>
</comment>
<comment type="subcellular location">
    <subcellularLocation>
        <location evidence="1">Cell membrane</location>
        <topology evidence="1">Multi-pass membrane protein</topology>
    </subcellularLocation>
</comment>
<feature type="transmembrane region" description="Helical" evidence="10">
    <location>
        <begin position="396"/>
        <end position="416"/>
    </location>
</feature>
<evidence type="ECO:0000256" key="2">
    <source>
        <dbReference type="ARBA" id="ARBA00006434"/>
    </source>
</evidence>
<dbReference type="Proteomes" id="UP000077381">
    <property type="component" value="Unassembled WGS sequence"/>
</dbReference>
<reference evidence="11 12" key="1">
    <citation type="submission" date="2015-12" db="EMBL/GenBank/DDBJ databases">
        <title>Genome sequence of Streptomyces sp. G25.</title>
        <authorList>
            <person name="Poehlein A."/>
            <person name="Roettig A."/>
            <person name="Hiessl S."/>
            <person name="Hauschild P."/>
            <person name="Schauer J."/>
            <person name="Madkour M.H."/>
            <person name="Al-Ansari A.M."/>
            <person name="Almakishah N.H."/>
            <person name="Steinbuechel A."/>
            <person name="Daniel R."/>
        </authorList>
    </citation>
    <scope>NUCLEOTIDE SEQUENCE [LARGE SCALE GENOMIC DNA]</scope>
    <source>
        <strain evidence="12">G25(2015)</strain>
    </source>
</reference>
<evidence type="ECO:0000256" key="7">
    <source>
        <dbReference type="ARBA" id="ARBA00022989"/>
    </source>
</evidence>
<evidence type="ECO:0000256" key="8">
    <source>
        <dbReference type="ARBA" id="ARBA00023136"/>
    </source>
</evidence>
<dbReference type="GO" id="GO:0015123">
    <property type="term" value="F:acetate transmembrane transporter activity"/>
    <property type="evidence" value="ECO:0007669"/>
    <property type="project" value="TreeGrafter"/>
</dbReference>
<feature type="transmembrane region" description="Helical" evidence="10">
    <location>
        <begin position="207"/>
        <end position="225"/>
    </location>
</feature>
<dbReference type="Gene3D" id="1.20.1730.10">
    <property type="entry name" value="Sodium/glucose cotransporter"/>
    <property type="match status" value="1"/>
</dbReference>
<feature type="transmembrane region" description="Helical" evidence="10">
    <location>
        <begin position="529"/>
        <end position="555"/>
    </location>
</feature>
<feature type="transmembrane region" description="Helical" evidence="10">
    <location>
        <begin position="127"/>
        <end position="148"/>
    </location>
</feature>
<dbReference type="PANTHER" id="PTHR48086">
    <property type="entry name" value="SODIUM/PROLINE SYMPORTER-RELATED"/>
    <property type="match status" value="1"/>
</dbReference>
<evidence type="ECO:0000313" key="12">
    <source>
        <dbReference type="Proteomes" id="UP000077381"/>
    </source>
</evidence>
<dbReference type="PATRIC" id="fig|1716141.3.peg.2723"/>
<feature type="transmembrane region" description="Helical" evidence="10">
    <location>
        <begin position="463"/>
        <end position="484"/>
    </location>
</feature>
<feature type="transmembrane region" description="Helical" evidence="10">
    <location>
        <begin position="237"/>
        <end position="258"/>
    </location>
</feature>
<evidence type="ECO:0000256" key="1">
    <source>
        <dbReference type="ARBA" id="ARBA00004651"/>
    </source>
</evidence>
<evidence type="ECO:0000256" key="3">
    <source>
        <dbReference type="ARBA" id="ARBA00022448"/>
    </source>
</evidence>
<dbReference type="GO" id="GO:0015293">
    <property type="term" value="F:symporter activity"/>
    <property type="evidence" value="ECO:0007669"/>
    <property type="project" value="UniProtKB-KW"/>
</dbReference>
<protein>
    <submittedName>
        <fullName evidence="11">Cation/acetate symporter ActP</fullName>
    </submittedName>
</protein>
<feature type="transmembrane region" description="Helical" evidence="10">
    <location>
        <begin position="59"/>
        <end position="78"/>
    </location>
</feature>